<evidence type="ECO:0000313" key="10">
    <source>
        <dbReference type="Proteomes" id="UP000724874"/>
    </source>
</evidence>
<dbReference type="GO" id="GO:0005886">
    <property type="term" value="C:plasma membrane"/>
    <property type="evidence" value="ECO:0007669"/>
    <property type="project" value="UniProtKB-SubCell"/>
</dbReference>
<dbReference type="OrthoDB" id="199599at2759"/>
<dbReference type="InterPro" id="IPR003807">
    <property type="entry name" value="DUF202"/>
</dbReference>
<reference evidence="9" key="1">
    <citation type="submission" date="2020-11" db="EMBL/GenBank/DDBJ databases">
        <authorList>
            <consortium name="DOE Joint Genome Institute"/>
            <person name="Ahrendt S."/>
            <person name="Riley R."/>
            <person name="Andreopoulos W."/>
            <person name="LaButti K."/>
            <person name="Pangilinan J."/>
            <person name="Ruiz-duenas F.J."/>
            <person name="Barrasa J.M."/>
            <person name="Sanchez-Garcia M."/>
            <person name="Camarero S."/>
            <person name="Miyauchi S."/>
            <person name="Serrano A."/>
            <person name="Linde D."/>
            <person name="Babiker R."/>
            <person name="Drula E."/>
            <person name="Ayuso-Fernandez I."/>
            <person name="Pacheco R."/>
            <person name="Padilla G."/>
            <person name="Ferreira P."/>
            <person name="Barriuso J."/>
            <person name="Kellner H."/>
            <person name="Castanera R."/>
            <person name="Alfaro M."/>
            <person name="Ramirez L."/>
            <person name="Pisabarro A.G."/>
            <person name="Kuo A."/>
            <person name="Tritt A."/>
            <person name="Lipzen A."/>
            <person name="He G."/>
            <person name="Yan M."/>
            <person name="Ng V."/>
            <person name="Cullen D."/>
            <person name="Martin F."/>
            <person name="Rosso M.-N."/>
            <person name="Henrissat B."/>
            <person name="Hibbett D."/>
            <person name="Martinez A.T."/>
            <person name="Grigoriev I.V."/>
        </authorList>
    </citation>
    <scope>NUCLEOTIDE SEQUENCE</scope>
    <source>
        <strain evidence="9">AH 44721</strain>
    </source>
</reference>
<evidence type="ECO:0000256" key="3">
    <source>
        <dbReference type="ARBA" id="ARBA00022692"/>
    </source>
</evidence>
<dbReference type="PANTHER" id="PTHR34187:SF2">
    <property type="entry name" value="DUF202 DOMAIN-CONTAINING PROTEIN"/>
    <property type="match status" value="1"/>
</dbReference>
<accession>A0A9P5NWF7</accession>
<name>A0A9P5NWF7_GYMJU</name>
<feature type="region of interest" description="Disordered" evidence="6">
    <location>
        <begin position="82"/>
        <end position="117"/>
    </location>
</feature>
<evidence type="ECO:0000256" key="1">
    <source>
        <dbReference type="ARBA" id="ARBA00004651"/>
    </source>
</evidence>
<feature type="region of interest" description="Disordered" evidence="6">
    <location>
        <begin position="1"/>
        <end position="37"/>
    </location>
</feature>
<keyword evidence="5 7" id="KW-0472">Membrane</keyword>
<dbReference type="Pfam" id="PF02656">
    <property type="entry name" value="DUF202"/>
    <property type="match status" value="1"/>
</dbReference>
<keyword evidence="10" id="KW-1185">Reference proteome</keyword>
<evidence type="ECO:0000256" key="2">
    <source>
        <dbReference type="ARBA" id="ARBA00022475"/>
    </source>
</evidence>
<feature type="transmembrane region" description="Helical" evidence="7">
    <location>
        <begin position="196"/>
        <end position="220"/>
    </location>
</feature>
<dbReference type="EMBL" id="JADNYJ010000010">
    <property type="protein sequence ID" value="KAF8909022.1"/>
    <property type="molecule type" value="Genomic_DNA"/>
</dbReference>
<sequence length="266" mass="28373">MASKAGSPNWKDNEELSPPTSHFENSGGPDVTERTPLLAGPSCIPVSSCCGMPPKSSELHSYDSLDSCQCFESSDRKRDALCRSSQSQGYHDDSEGNSSTSSTTIHTRSEVRVGSSDSLTIAPRSRPLLFSLPQGISLRLENSGSVARDHLASERTFLAYMRTSLAIASSGVALVQLFSAASAAMPKGSIHRLQHYIRPLGASTVLIGLLVLLIGVARYFTIQAALMKGYFPVAHLTTGFIAVVLTTLVTLTFAILIAGKLEVKQA</sequence>
<comment type="caution">
    <text evidence="9">The sequence shown here is derived from an EMBL/GenBank/DDBJ whole genome shotgun (WGS) entry which is preliminary data.</text>
</comment>
<feature type="transmembrane region" description="Helical" evidence="7">
    <location>
        <begin position="240"/>
        <end position="259"/>
    </location>
</feature>
<evidence type="ECO:0000256" key="6">
    <source>
        <dbReference type="SAM" id="MobiDB-lite"/>
    </source>
</evidence>
<dbReference type="AlphaFoldDB" id="A0A9P5NWF7"/>
<proteinExistence type="predicted"/>
<evidence type="ECO:0000259" key="8">
    <source>
        <dbReference type="Pfam" id="PF02656"/>
    </source>
</evidence>
<protein>
    <recommendedName>
        <fullName evidence="8">DUF202 domain-containing protein</fullName>
    </recommendedName>
</protein>
<evidence type="ECO:0000256" key="7">
    <source>
        <dbReference type="SAM" id="Phobius"/>
    </source>
</evidence>
<evidence type="ECO:0000313" key="9">
    <source>
        <dbReference type="EMBL" id="KAF8909022.1"/>
    </source>
</evidence>
<dbReference type="PANTHER" id="PTHR34187">
    <property type="entry name" value="FGR18P"/>
    <property type="match status" value="1"/>
</dbReference>
<keyword evidence="4 7" id="KW-1133">Transmembrane helix</keyword>
<keyword evidence="2" id="KW-1003">Cell membrane</keyword>
<organism evidence="9 10">
    <name type="scientific">Gymnopilus junonius</name>
    <name type="common">Spectacular rustgill mushroom</name>
    <name type="synonym">Gymnopilus spectabilis subsp. junonius</name>
    <dbReference type="NCBI Taxonomy" id="109634"/>
    <lineage>
        <taxon>Eukaryota</taxon>
        <taxon>Fungi</taxon>
        <taxon>Dikarya</taxon>
        <taxon>Basidiomycota</taxon>
        <taxon>Agaricomycotina</taxon>
        <taxon>Agaricomycetes</taxon>
        <taxon>Agaricomycetidae</taxon>
        <taxon>Agaricales</taxon>
        <taxon>Agaricineae</taxon>
        <taxon>Hymenogastraceae</taxon>
        <taxon>Gymnopilus</taxon>
    </lineage>
</organism>
<feature type="domain" description="DUF202" evidence="8">
    <location>
        <begin position="148"/>
        <end position="223"/>
    </location>
</feature>
<dbReference type="Proteomes" id="UP000724874">
    <property type="component" value="Unassembled WGS sequence"/>
</dbReference>
<dbReference type="InterPro" id="IPR052053">
    <property type="entry name" value="IM_YidH-like"/>
</dbReference>
<comment type="subcellular location">
    <subcellularLocation>
        <location evidence="1">Cell membrane</location>
        <topology evidence="1">Multi-pass membrane protein</topology>
    </subcellularLocation>
</comment>
<gene>
    <name evidence="9" type="ORF">CPB84DRAFT_1766697</name>
</gene>
<keyword evidence="3 7" id="KW-0812">Transmembrane</keyword>
<feature type="transmembrane region" description="Helical" evidence="7">
    <location>
        <begin position="165"/>
        <end position="184"/>
    </location>
</feature>
<evidence type="ECO:0000256" key="4">
    <source>
        <dbReference type="ARBA" id="ARBA00022989"/>
    </source>
</evidence>
<evidence type="ECO:0000256" key="5">
    <source>
        <dbReference type="ARBA" id="ARBA00023136"/>
    </source>
</evidence>